<comment type="similarity">
    <text evidence="4 13">Belongs to the cytochrome P450 family.</text>
</comment>
<dbReference type="EMBL" id="CP092883">
    <property type="protein sequence ID" value="UYV82554.1"/>
    <property type="molecule type" value="Genomic_DNA"/>
</dbReference>
<reference evidence="14 15" key="1">
    <citation type="submission" date="2022-01" db="EMBL/GenBank/DDBJ databases">
        <title>A chromosomal length assembly of Cordylochernes scorpioides.</title>
        <authorList>
            <person name="Zeh D."/>
            <person name="Zeh J."/>
        </authorList>
    </citation>
    <scope>NUCLEOTIDE SEQUENCE [LARGE SCALE GENOMIC DNA]</scope>
    <source>
        <strain evidence="14">IN4F17</strain>
        <tissue evidence="14">Whole Body</tissue>
    </source>
</reference>
<comment type="subcellular location">
    <subcellularLocation>
        <location evidence="3">Endoplasmic reticulum membrane</location>
        <topology evidence="3">Peripheral membrane protein</topology>
    </subcellularLocation>
    <subcellularLocation>
        <location evidence="2">Microsome membrane</location>
        <topology evidence="2">Peripheral membrane protein</topology>
    </subcellularLocation>
</comment>
<proteinExistence type="inferred from homology"/>
<dbReference type="PRINTS" id="PR00385">
    <property type="entry name" value="P450"/>
</dbReference>
<evidence type="ECO:0000256" key="1">
    <source>
        <dbReference type="ARBA" id="ARBA00001971"/>
    </source>
</evidence>
<dbReference type="InterPro" id="IPR002401">
    <property type="entry name" value="Cyt_P450_E_grp-I"/>
</dbReference>
<dbReference type="InterPro" id="IPR036396">
    <property type="entry name" value="Cyt_P450_sf"/>
</dbReference>
<gene>
    <name evidence="14" type="ORF">LAZ67_21002748</name>
</gene>
<keyword evidence="15" id="KW-1185">Reference proteome</keyword>
<keyword evidence="7" id="KW-0256">Endoplasmic reticulum</keyword>
<dbReference type="InterPro" id="IPR017972">
    <property type="entry name" value="Cyt_P450_CS"/>
</dbReference>
<keyword evidence="10 13" id="KW-0408">Iron</keyword>
<evidence type="ECO:0000256" key="3">
    <source>
        <dbReference type="ARBA" id="ARBA00004406"/>
    </source>
</evidence>
<keyword evidence="5 13" id="KW-0349">Heme</keyword>
<name>A0ABY6LNX3_9ARAC</name>
<sequence length="260" mass="29705">MVRQEVKRYDFLQIMLDTMDDGSEDGDTTELMYCLGLSETEILANAILFFFTGYETTASTLSHCAYMLALNPECQNRLAEEVFAALDDPPSGPTRSDVQKASLDYDTVKKLPYLNAVINETLRMYSPASRTDRIAKENYVLGKTGIVVPKGVLVQFPIHTIHHDAEYFPDPQRYDPERFLPENRDKILPFTYIPFGTGPRNCIAERFALLEMKLCLAKVIHRFRFTQVPETQVIYLTQNVTDPSYSGIQHGCDLFFFILD</sequence>
<accession>A0ABY6LNX3</accession>
<evidence type="ECO:0000256" key="13">
    <source>
        <dbReference type="RuleBase" id="RU000461"/>
    </source>
</evidence>
<dbReference type="PANTHER" id="PTHR24292:SF54">
    <property type="entry name" value="CYP9F3-RELATED"/>
    <property type="match status" value="1"/>
</dbReference>
<dbReference type="InterPro" id="IPR050476">
    <property type="entry name" value="Insect_CytP450_Detox"/>
</dbReference>
<evidence type="ECO:0000313" key="15">
    <source>
        <dbReference type="Proteomes" id="UP001235939"/>
    </source>
</evidence>
<keyword evidence="11 13" id="KW-0503">Monooxygenase</keyword>
<dbReference type="Pfam" id="PF00067">
    <property type="entry name" value="p450"/>
    <property type="match status" value="1"/>
</dbReference>
<dbReference type="Gene3D" id="1.10.630.10">
    <property type="entry name" value="Cytochrome P450"/>
    <property type="match status" value="1"/>
</dbReference>
<dbReference type="InterPro" id="IPR001128">
    <property type="entry name" value="Cyt_P450"/>
</dbReference>
<keyword evidence="6 13" id="KW-0479">Metal-binding</keyword>
<dbReference type="PRINTS" id="PR00463">
    <property type="entry name" value="EP450I"/>
</dbReference>
<evidence type="ECO:0000256" key="9">
    <source>
        <dbReference type="ARBA" id="ARBA00023002"/>
    </source>
</evidence>
<evidence type="ECO:0000256" key="4">
    <source>
        <dbReference type="ARBA" id="ARBA00010617"/>
    </source>
</evidence>
<evidence type="ECO:0000256" key="10">
    <source>
        <dbReference type="ARBA" id="ARBA00023004"/>
    </source>
</evidence>
<comment type="cofactor">
    <cofactor evidence="1">
        <name>heme</name>
        <dbReference type="ChEBI" id="CHEBI:30413"/>
    </cofactor>
</comment>
<dbReference type="SUPFAM" id="SSF48264">
    <property type="entry name" value="Cytochrome P450"/>
    <property type="match status" value="1"/>
</dbReference>
<evidence type="ECO:0000256" key="7">
    <source>
        <dbReference type="ARBA" id="ARBA00022824"/>
    </source>
</evidence>
<keyword evidence="8" id="KW-0492">Microsome</keyword>
<evidence type="ECO:0000256" key="8">
    <source>
        <dbReference type="ARBA" id="ARBA00022848"/>
    </source>
</evidence>
<evidence type="ECO:0000256" key="6">
    <source>
        <dbReference type="ARBA" id="ARBA00022723"/>
    </source>
</evidence>
<keyword evidence="12" id="KW-0472">Membrane</keyword>
<evidence type="ECO:0000256" key="5">
    <source>
        <dbReference type="ARBA" id="ARBA00022617"/>
    </source>
</evidence>
<organism evidence="14 15">
    <name type="scientific">Cordylochernes scorpioides</name>
    <dbReference type="NCBI Taxonomy" id="51811"/>
    <lineage>
        <taxon>Eukaryota</taxon>
        <taxon>Metazoa</taxon>
        <taxon>Ecdysozoa</taxon>
        <taxon>Arthropoda</taxon>
        <taxon>Chelicerata</taxon>
        <taxon>Arachnida</taxon>
        <taxon>Pseudoscorpiones</taxon>
        <taxon>Cheliferoidea</taxon>
        <taxon>Chernetidae</taxon>
        <taxon>Cordylochernes</taxon>
    </lineage>
</organism>
<evidence type="ECO:0000256" key="11">
    <source>
        <dbReference type="ARBA" id="ARBA00023033"/>
    </source>
</evidence>
<dbReference type="PROSITE" id="PS00086">
    <property type="entry name" value="CYTOCHROME_P450"/>
    <property type="match status" value="1"/>
</dbReference>
<protein>
    <submittedName>
        <fullName evidence="14">CYP3A4</fullName>
    </submittedName>
</protein>
<dbReference type="Proteomes" id="UP001235939">
    <property type="component" value="Chromosome 21"/>
</dbReference>
<dbReference type="PANTHER" id="PTHR24292">
    <property type="entry name" value="CYTOCHROME P450"/>
    <property type="match status" value="1"/>
</dbReference>
<evidence type="ECO:0000256" key="2">
    <source>
        <dbReference type="ARBA" id="ARBA00004174"/>
    </source>
</evidence>
<keyword evidence="9 13" id="KW-0560">Oxidoreductase</keyword>
<evidence type="ECO:0000313" key="14">
    <source>
        <dbReference type="EMBL" id="UYV82554.1"/>
    </source>
</evidence>
<evidence type="ECO:0000256" key="12">
    <source>
        <dbReference type="ARBA" id="ARBA00023136"/>
    </source>
</evidence>